<dbReference type="AlphaFoldDB" id="X1U8N8"/>
<keyword evidence="7" id="KW-0648">Protein biosynthesis</keyword>
<gene>
    <name evidence="10" type="ORF">S12H4_38937</name>
</gene>
<evidence type="ECO:0000256" key="7">
    <source>
        <dbReference type="ARBA" id="ARBA00022917"/>
    </source>
</evidence>
<evidence type="ECO:0000259" key="9">
    <source>
        <dbReference type="Pfam" id="PF19269"/>
    </source>
</evidence>
<evidence type="ECO:0000313" key="10">
    <source>
        <dbReference type="EMBL" id="GAI96225.1"/>
    </source>
</evidence>
<keyword evidence="8" id="KW-0030">Aminoacyl-tRNA synthetase</keyword>
<dbReference type="PANTHER" id="PTHR37940:SF1">
    <property type="entry name" value="LYSINE--TRNA LIGASE"/>
    <property type="match status" value="1"/>
</dbReference>
<feature type="domain" description="Aminoacyl-tRNA synthetase class I anticodon-binding" evidence="9">
    <location>
        <begin position="60"/>
        <end position="157"/>
    </location>
</feature>
<accession>X1U8N8</accession>
<dbReference type="GO" id="GO:0005737">
    <property type="term" value="C:cytoplasm"/>
    <property type="evidence" value="ECO:0007669"/>
    <property type="project" value="UniProtKB-SubCell"/>
</dbReference>
<dbReference type="PANTHER" id="PTHR37940">
    <property type="entry name" value="LYSINE--TRNA LIGASE"/>
    <property type="match status" value="1"/>
</dbReference>
<dbReference type="Pfam" id="PF19269">
    <property type="entry name" value="Anticodon_2"/>
    <property type="match status" value="1"/>
</dbReference>
<keyword evidence="5" id="KW-0547">Nucleotide-binding</keyword>
<comment type="similarity">
    <text evidence="2">Belongs to the class-I aminoacyl-tRNA synthetase family.</text>
</comment>
<dbReference type="GO" id="GO:0005524">
    <property type="term" value="F:ATP binding"/>
    <property type="evidence" value="ECO:0007669"/>
    <property type="project" value="UniProtKB-KW"/>
</dbReference>
<dbReference type="SUPFAM" id="SSF48163">
    <property type="entry name" value="An anticodon-binding domain of class I aminoacyl-tRNA synthetases"/>
    <property type="match status" value="1"/>
</dbReference>
<dbReference type="Gene3D" id="1.10.10.350">
    <property type="match status" value="1"/>
</dbReference>
<evidence type="ECO:0000256" key="8">
    <source>
        <dbReference type="ARBA" id="ARBA00023146"/>
    </source>
</evidence>
<feature type="non-terminal residue" evidence="10">
    <location>
        <position position="1"/>
    </location>
</feature>
<evidence type="ECO:0000256" key="1">
    <source>
        <dbReference type="ARBA" id="ARBA00004496"/>
    </source>
</evidence>
<dbReference type="InterPro" id="IPR002904">
    <property type="entry name" value="Lys-tRNA-ligase"/>
</dbReference>
<evidence type="ECO:0000256" key="2">
    <source>
        <dbReference type="ARBA" id="ARBA00005594"/>
    </source>
</evidence>
<evidence type="ECO:0000256" key="6">
    <source>
        <dbReference type="ARBA" id="ARBA00022840"/>
    </source>
</evidence>
<dbReference type="GO" id="GO:0004824">
    <property type="term" value="F:lysine-tRNA ligase activity"/>
    <property type="evidence" value="ECO:0007669"/>
    <property type="project" value="InterPro"/>
</dbReference>
<evidence type="ECO:0000256" key="5">
    <source>
        <dbReference type="ARBA" id="ARBA00022741"/>
    </source>
</evidence>
<keyword evidence="4" id="KW-0436">Ligase</keyword>
<dbReference type="InterPro" id="IPR045462">
    <property type="entry name" value="aa-tRNA-synth_I_cd-bd"/>
</dbReference>
<proteinExistence type="inferred from homology"/>
<sequence length="163" mass="18702">TKSNGLFEYVNLLNPPKESSTHVNFRLLIELSKIFKEDRVQRVMKKLLDYGVIKNEQPEIKELIELAGNYADEFDKQEKIELELDELAKKALKELASALNSDGELEDIQNTIYQIAKSNDVQPKDFFKILYQIILGTSRGPKIGPFISDIGRRKVAKLISEYL</sequence>
<organism evidence="10">
    <name type="scientific">marine sediment metagenome</name>
    <dbReference type="NCBI Taxonomy" id="412755"/>
    <lineage>
        <taxon>unclassified sequences</taxon>
        <taxon>metagenomes</taxon>
        <taxon>ecological metagenomes</taxon>
    </lineage>
</organism>
<evidence type="ECO:0000256" key="3">
    <source>
        <dbReference type="ARBA" id="ARBA00022490"/>
    </source>
</evidence>
<dbReference type="Gene3D" id="1.10.10.770">
    <property type="match status" value="1"/>
</dbReference>
<keyword evidence="6" id="KW-0067">ATP-binding</keyword>
<name>X1U8N8_9ZZZZ</name>
<reference evidence="10" key="1">
    <citation type="journal article" date="2014" name="Front. Microbiol.">
        <title>High frequency of phylogenetically diverse reductive dehalogenase-homologous genes in deep subseafloor sedimentary metagenomes.</title>
        <authorList>
            <person name="Kawai M."/>
            <person name="Futagami T."/>
            <person name="Toyoda A."/>
            <person name="Takaki Y."/>
            <person name="Nishi S."/>
            <person name="Hori S."/>
            <person name="Arai W."/>
            <person name="Tsubouchi T."/>
            <person name="Morono Y."/>
            <person name="Uchiyama I."/>
            <person name="Ito T."/>
            <person name="Fujiyama A."/>
            <person name="Inagaki F."/>
            <person name="Takami H."/>
        </authorList>
    </citation>
    <scope>NUCLEOTIDE SEQUENCE</scope>
    <source>
        <strain evidence="10">Expedition CK06-06</strain>
    </source>
</reference>
<dbReference type="InterPro" id="IPR008925">
    <property type="entry name" value="aa_tRNA-synth_I_cd-bd_sf"/>
</dbReference>
<dbReference type="EMBL" id="BARW01023486">
    <property type="protein sequence ID" value="GAI96225.1"/>
    <property type="molecule type" value="Genomic_DNA"/>
</dbReference>
<dbReference type="InterPro" id="IPR020751">
    <property type="entry name" value="aa-tRNA-synth_I_codon-bd_sub2"/>
</dbReference>
<keyword evidence="3" id="KW-0963">Cytoplasm</keyword>
<protein>
    <recommendedName>
        <fullName evidence="9">Aminoacyl-tRNA synthetase class I anticodon-binding domain-containing protein</fullName>
    </recommendedName>
</protein>
<comment type="caution">
    <text evidence="10">The sequence shown here is derived from an EMBL/GenBank/DDBJ whole genome shotgun (WGS) entry which is preliminary data.</text>
</comment>
<dbReference type="GO" id="GO:0006430">
    <property type="term" value="P:lysyl-tRNA aminoacylation"/>
    <property type="evidence" value="ECO:0007669"/>
    <property type="project" value="InterPro"/>
</dbReference>
<evidence type="ECO:0000256" key="4">
    <source>
        <dbReference type="ARBA" id="ARBA00022598"/>
    </source>
</evidence>
<dbReference type="GO" id="GO:0000049">
    <property type="term" value="F:tRNA binding"/>
    <property type="evidence" value="ECO:0007669"/>
    <property type="project" value="InterPro"/>
</dbReference>
<comment type="subcellular location">
    <subcellularLocation>
        <location evidence="1">Cytoplasm</location>
    </subcellularLocation>
</comment>